<comment type="caution">
    <text evidence="1">The sequence shown here is derived from an EMBL/GenBank/DDBJ whole genome shotgun (WGS) entry which is preliminary data.</text>
</comment>
<sequence>MTMAAFETHFRLSTGTIKGCHLVPHLKTPGTCGMCGAATNHHRVDVCSDACRRQWMADHDWSFARSAAIKRDGTACAACGGHLSARYSSRDPRTMVRGRGCHNHLDRIETFCRTCERAGSTGDNENLTPRPACLGG</sequence>
<dbReference type="Proteomes" id="UP000179441">
    <property type="component" value="Unassembled WGS sequence"/>
</dbReference>
<evidence type="ECO:0000313" key="2">
    <source>
        <dbReference type="Proteomes" id="UP000179441"/>
    </source>
</evidence>
<organism evidence="1 2">
    <name type="scientific">Mycobacteroides chelonae</name>
    <name type="common">Mycobacterium chelonae</name>
    <dbReference type="NCBI Taxonomy" id="1774"/>
    <lineage>
        <taxon>Bacteria</taxon>
        <taxon>Bacillati</taxon>
        <taxon>Actinomycetota</taxon>
        <taxon>Actinomycetes</taxon>
        <taxon>Mycobacteriales</taxon>
        <taxon>Mycobacteriaceae</taxon>
        <taxon>Mycobacteroides</taxon>
    </lineage>
</organism>
<reference evidence="1 2" key="1">
    <citation type="submission" date="2016-10" db="EMBL/GenBank/DDBJ databases">
        <title>Evaluation of Human, Veterinary and Environmental Mycobacterium chelonae Isolates by Core Genome Phylogenomic Analysis, Targeted Gene Comparison, and Anti-microbial Susceptibility Patterns: A Tale of Mistaken Identities.</title>
        <authorList>
            <person name="Fogelson S.B."/>
            <person name="Camus A.C."/>
            <person name="Lorenz W."/>
            <person name="Vasireddy R."/>
            <person name="Vasireddy S."/>
            <person name="Smith T."/>
            <person name="Brown-Elliott B.A."/>
            <person name="Wallace R.J.Jr."/>
            <person name="Hasan N.A."/>
            <person name="Reischl U."/>
            <person name="Sanchez S."/>
        </authorList>
    </citation>
    <scope>NUCLEOTIDE SEQUENCE [LARGE SCALE GENOMIC DNA]</scope>
    <source>
        <strain evidence="1 2">15518</strain>
    </source>
</reference>
<protein>
    <submittedName>
        <fullName evidence="1">Uncharacterized protein</fullName>
    </submittedName>
</protein>
<dbReference type="EMBL" id="MLIS01000004">
    <property type="protein sequence ID" value="OHU76118.1"/>
    <property type="molecule type" value="Genomic_DNA"/>
</dbReference>
<proteinExistence type="predicted"/>
<accession>A0A1S1LZP9</accession>
<keyword evidence="2" id="KW-1185">Reference proteome</keyword>
<gene>
    <name evidence="1" type="ORF">BKG84_24815</name>
</gene>
<dbReference type="AlphaFoldDB" id="A0A1S1LZP9"/>
<evidence type="ECO:0000313" key="1">
    <source>
        <dbReference type="EMBL" id="OHU76118.1"/>
    </source>
</evidence>
<name>A0A1S1LZP9_MYCCH</name>